<reference evidence="3" key="2">
    <citation type="submission" date="2021-03" db="UniProtKB">
        <authorList>
            <consortium name="EnsemblPlants"/>
        </authorList>
    </citation>
    <scope>IDENTIFICATION</scope>
</reference>
<protein>
    <submittedName>
        <fullName evidence="3">Uncharacterized protein</fullName>
    </submittedName>
</protein>
<sequence>MLEDTALAPPIQEQSKQKASPLNHGGEPHDDGMRGVLPTGSMQTIWKTQAPFSNSQEMMKNRMKELEAEMKDLHRRMATTSTGDLEDDKFDEESLFQGKFKWNNFHPISKNLA</sequence>
<dbReference type="AlphaFoldDB" id="A0A803P218"/>
<dbReference type="EnsemblPlants" id="evm.model.02.671">
    <property type="protein sequence ID" value="cds.evm.model.02.671"/>
    <property type="gene ID" value="evm.TU.02.671"/>
</dbReference>
<keyword evidence="1" id="KW-0175">Coiled coil</keyword>
<feature type="region of interest" description="Disordered" evidence="2">
    <location>
        <begin position="1"/>
        <end position="38"/>
    </location>
</feature>
<evidence type="ECO:0000256" key="1">
    <source>
        <dbReference type="SAM" id="Coils"/>
    </source>
</evidence>
<accession>A0A803P218</accession>
<dbReference type="Gramene" id="evm.model.02.671">
    <property type="protein sequence ID" value="cds.evm.model.02.671"/>
    <property type="gene ID" value="evm.TU.02.671"/>
</dbReference>
<evidence type="ECO:0000313" key="3">
    <source>
        <dbReference type="EnsemblPlants" id="cds.evm.model.02.671"/>
    </source>
</evidence>
<dbReference type="EMBL" id="UZAU01000128">
    <property type="status" value="NOT_ANNOTATED_CDS"/>
    <property type="molecule type" value="Genomic_DNA"/>
</dbReference>
<evidence type="ECO:0000313" key="4">
    <source>
        <dbReference type="Proteomes" id="UP000596661"/>
    </source>
</evidence>
<name>A0A803P218_CANSA</name>
<feature type="coiled-coil region" evidence="1">
    <location>
        <begin position="56"/>
        <end position="83"/>
    </location>
</feature>
<proteinExistence type="predicted"/>
<organism evidence="3 4">
    <name type="scientific">Cannabis sativa</name>
    <name type="common">Hemp</name>
    <name type="synonym">Marijuana</name>
    <dbReference type="NCBI Taxonomy" id="3483"/>
    <lineage>
        <taxon>Eukaryota</taxon>
        <taxon>Viridiplantae</taxon>
        <taxon>Streptophyta</taxon>
        <taxon>Embryophyta</taxon>
        <taxon>Tracheophyta</taxon>
        <taxon>Spermatophyta</taxon>
        <taxon>Magnoliopsida</taxon>
        <taxon>eudicotyledons</taxon>
        <taxon>Gunneridae</taxon>
        <taxon>Pentapetalae</taxon>
        <taxon>rosids</taxon>
        <taxon>fabids</taxon>
        <taxon>Rosales</taxon>
        <taxon>Cannabaceae</taxon>
        <taxon>Cannabis</taxon>
    </lineage>
</organism>
<evidence type="ECO:0000256" key="2">
    <source>
        <dbReference type="SAM" id="MobiDB-lite"/>
    </source>
</evidence>
<reference evidence="3" key="1">
    <citation type="submission" date="2018-11" db="EMBL/GenBank/DDBJ databases">
        <authorList>
            <person name="Grassa J C."/>
        </authorList>
    </citation>
    <scope>NUCLEOTIDE SEQUENCE [LARGE SCALE GENOMIC DNA]</scope>
</reference>
<dbReference type="Proteomes" id="UP000596661">
    <property type="component" value="Chromosome 2"/>
</dbReference>
<keyword evidence="4" id="KW-1185">Reference proteome</keyword>